<evidence type="ECO:0000256" key="9">
    <source>
        <dbReference type="ARBA" id="ARBA00023136"/>
    </source>
</evidence>
<evidence type="ECO:0000259" key="12">
    <source>
        <dbReference type="Pfam" id="PF00520"/>
    </source>
</evidence>
<keyword evidence="6" id="KW-0630">Potassium</keyword>
<keyword evidence="14" id="KW-1185">Reference proteome</keyword>
<evidence type="ECO:0000313" key="13">
    <source>
        <dbReference type="EMBL" id="MBA8680817.1"/>
    </source>
</evidence>
<keyword evidence="3" id="KW-0633">Potassium transport</keyword>
<evidence type="ECO:0000256" key="2">
    <source>
        <dbReference type="ARBA" id="ARBA00022448"/>
    </source>
</evidence>
<protein>
    <submittedName>
        <fullName evidence="13">Potassium channel family protein</fullName>
    </submittedName>
</protein>
<feature type="domain" description="Ion transport" evidence="12">
    <location>
        <begin position="26"/>
        <end position="231"/>
    </location>
</feature>
<comment type="subcellular location">
    <subcellularLocation>
        <location evidence="1">Membrane</location>
        <topology evidence="1">Multi-pass membrane protein</topology>
    </subcellularLocation>
</comment>
<keyword evidence="10 13" id="KW-0407">Ion channel</keyword>
<dbReference type="Gene3D" id="1.10.287.70">
    <property type="match status" value="1"/>
</dbReference>
<feature type="transmembrane region" description="Helical" evidence="11">
    <location>
        <begin position="89"/>
        <end position="113"/>
    </location>
</feature>
<evidence type="ECO:0000256" key="4">
    <source>
        <dbReference type="ARBA" id="ARBA00022692"/>
    </source>
</evidence>
<proteinExistence type="predicted"/>
<reference evidence="13 14" key="1">
    <citation type="submission" date="2020-08" db="EMBL/GenBank/DDBJ databases">
        <title>Stenotrophomonas tumulicola JCM 30961.</title>
        <authorList>
            <person name="Deng Y."/>
        </authorList>
    </citation>
    <scope>NUCLEOTIDE SEQUENCE [LARGE SCALE GENOMIC DNA]</scope>
    <source>
        <strain evidence="13 14">JCM 30961</strain>
    </source>
</reference>
<dbReference type="AlphaFoldDB" id="A0A7W3FKC2"/>
<dbReference type="GO" id="GO:0005249">
    <property type="term" value="F:voltage-gated potassium channel activity"/>
    <property type="evidence" value="ECO:0007669"/>
    <property type="project" value="InterPro"/>
</dbReference>
<keyword evidence="9 11" id="KW-0472">Membrane</keyword>
<evidence type="ECO:0000256" key="5">
    <source>
        <dbReference type="ARBA" id="ARBA00022826"/>
    </source>
</evidence>
<gene>
    <name evidence="13" type="ORF">H4O11_03255</name>
</gene>
<dbReference type="InterPro" id="IPR005821">
    <property type="entry name" value="Ion_trans_dom"/>
</dbReference>
<dbReference type="PANTHER" id="PTHR11537">
    <property type="entry name" value="VOLTAGE-GATED POTASSIUM CHANNEL"/>
    <property type="match status" value="1"/>
</dbReference>
<organism evidence="13 14">
    <name type="scientific">Stenotrophomonas tumulicola</name>
    <dbReference type="NCBI Taxonomy" id="1685415"/>
    <lineage>
        <taxon>Bacteria</taxon>
        <taxon>Pseudomonadati</taxon>
        <taxon>Pseudomonadota</taxon>
        <taxon>Gammaproteobacteria</taxon>
        <taxon>Lysobacterales</taxon>
        <taxon>Lysobacteraceae</taxon>
        <taxon>Stenotrophomonas</taxon>
    </lineage>
</organism>
<dbReference type="RefSeq" id="WP_182337975.1">
    <property type="nucleotide sequence ID" value="NZ_JACGXS010000001.1"/>
</dbReference>
<comment type="caution">
    <text evidence="13">The sequence shown here is derived from an EMBL/GenBank/DDBJ whole genome shotgun (WGS) entry which is preliminary data.</text>
</comment>
<evidence type="ECO:0000256" key="6">
    <source>
        <dbReference type="ARBA" id="ARBA00022958"/>
    </source>
</evidence>
<feature type="transmembrane region" description="Helical" evidence="11">
    <location>
        <begin position="150"/>
        <end position="171"/>
    </location>
</feature>
<dbReference type="Pfam" id="PF00520">
    <property type="entry name" value="Ion_trans"/>
    <property type="match status" value="1"/>
</dbReference>
<evidence type="ECO:0000256" key="11">
    <source>
        <dbReference type="SAM" id="Phobius"/>
    </source>
</evidence>
<dbReference type="EMBL" id="JACGXS010000001">
    <property type="protein sequence ID" value="MBA8680817.1"/>
    <property type="molecule type" value="Genomic_DNA"/>
</dbReference>
<dbReference type="InterPro" id="IPR028325">
    <property type="entry name" value="VG_K_chnl"/>
</dbReference>
<name>A0A7W3FKC2_9GAMM</name>
<evidence type="ECO:0000256" key="8">
    <source>
        <dbReference type="ARBA" id="ARBA00023065"/>
    </source>
</evidence>
<feature type="transmembrane region" description="Helical" evidence="11">
    <location>
        <begin position="209"/>
        <end position="235"/>
    </location>
</feature>
<keyword evidence="4 11" id="KW-0812">Transmembrane</keyword>
<dbReference type="PRINTS" id="PR00169">
    <property type="entry name" value="KCHANNEL"/>
</dbReference>
<keyword evidence="2" id="KW-0813">Transport</keyword>
<keyword evidence="8" id="KW-0406">Ion transport</keyword>
<evidence type="ECO:0000256" key="1">
    <source>
        <dbReference type="ARBA" id="ARBA00004141"/>
    </source>
</evidence>
<accession>A0A7W3FKC2</accession>
<feature type="transmembrane region" description="Helical" evidence="11">
    <location>
        <begin position="27"/>
        <end position="46"/>
    </location>
</feature>
<evidence type="ECO:0000256" key="3">
    <source>
        <dbReference type="ARBA" id="ARBA00022538"/>
    </source>
</evidence>
<dbReference type="Proteomes" id="UP000547058">
    <property type="component" value="Unassembled WGS sequence"/>
</dbReference>
<dbReference type="PANTHER" id="PTHR11537:SF254">
    <property type="entry name" value="POTASSIUM VOLTAGE-GATED CHANNEL PROTEIN SHAB"/>
    <property type="match status" value="1"/>
</dbReference>
<dbReference type="GO" id="GO:0008076">
    <property type="term" value="C:voltage-gated potassium channel complex"/>
    <property type="evidence" value="ECO:0007669"/>
    <property type="project" value="InterPro"/>
</dbReference>
<evidence type="ECO:0000313" key="14">
    <source>
        <dbReference type="Proteomes" id="UP000547058"/>
    </source>
</evidence>
<dbReference type="SUPFAM" id="SSF81324">
    <property type="entry name" value="Voltage-gated potassium channels"/>
    <property type="match status" value="1"/>
</dbReference>
<sequence length="266" mass="29491">MPLPLPHLRSAVRRVTERASLMRRAEALVMVLIVLSVLVLMLDSVAEVHQRHGRLLHALEWIFTALFTLEYLLRLWLLRSPWRYARSFFGIVDLLSILPAFLALLLPGLHVLADVRLLRLLRLFRILQLPVYLDETRHLRQALVRARRKILVFIGVMVLLVVVLGTVIFLVEGPGNGFSSIPASVYWAAVTMSTTGYGDITPQTSLGRLITACAILLGYGIIAFPTGIMGAELFAGVLDSKRPRRDGCQCPCRCGKGGTAATRSGD</sequence>
<keyword evidence="7 11" id="KW-1133">Transmembrane helix</keyword>
<evidence type="ECO:0000256" key="7">
    <source>
        <dbReference type="ARBA" id="ARBA00022989"/>
    </source>
</evidence>
<dbReference type="GO" id="GO:0001508">
    <property type="term" value="P:action potential"/>
    <property type="evidence" value="ECO:0007669"/>
    <property type="project" value="TreeGrafter"/>
</dbReference>
<feature type="transmembrane region" description="Helical" evidence="11">
    <location>
        <begin position="58"/>
        <end position="77"/>
    </location>
</feature>
<evidence type="ECO:0000256" key="10">
    <source>
        <dbReference type="ARBA" id="ARBA00023303"/>
    </source>
</evidence>
<keyword evidence="5" id="KW-0631">Potassium channel</keyword>